<dbReference type="AlphaFoldDB" id="A0A0F7TVD7"/>
<dbReference type="GO" id="GO:0031418">
    <property type="term" value="F:L-ascorbic acid binding"/>
    <property type="evidence" value="ECO:0007669"/>
    <property type="project" value="InterPro"/>
</dbReference>
<proteinExistence type="predicted"/>
<evidence type="ECO:0000259" key="6">
    <source>
        <dbReference type="PROSITE" id="PS51471"/>
    </source>
</evidence>
<dbReference type="PANTHER" id="PTHR10869:SF246">
    <property type="entry name" value="TRANSMEMBRANE PROLYL 4-HYDROXYLASE"/>
    <property type="match status" value="1"/>
</dbReference>
<dbReference type="Proteomes" id="UP000042958">
    <property type="component" value="Unassembled WGS sequence"/>
</dbReference>
<evidence type="ECO:0000313" key="8">
    <source>
        <dbReference type="Proteomes" id="UP000042958"/>
    </source>
</evidence>
<dbReference type="Gene3D" id="2.60.120.620">
    <property type="entry name" value="q2cbj1_9rhob like domain"/>
    <property type="match status" value="1"/>
</dbReference>
<sequence length="261" mass="29280">MEKFLQKVLVPLTIVTTPFQSIWQKWEGHSGSSTNGFMCSAANYTTEIVSLDPVAIYINGFISSWEIAHLRDLADKEGAFTHHEDKYPDHKTHNARRVASSLYLPSDDIVVDCIIKRSTDFVGFIPNDGFEALQVVKYHEGGDRHDPHYDWFLSPPQVTSGLTCNRAASFFVYLGDEPEGGETCFHFLQPAPQDADPKRFSNINSDDGLGFAVKPFTGNAMFWMNLHSNNTGDVRVQHSALPIRSGTKYGMNILLKRCFEA</sequence>
<evidence type="ECO:0000256" key="3">
    <source>
        <dbReference type="ARBA" id="ARBA00022964"/>
    </source>
</evidence>
<organism evidence="7 8">
    <name type="scientific">Penicillium brasilianum</name>
    <dbReference type="NCBI Taxonomy" id="104259"/>
    <lineage>
        <taxon>Eukaryota</taxon>
        <taxon>Fungi</taxon>
        <taxon>Dikarya</taxon>
        <taxon>Ascomycota</taxon>
        <taxon>Pezizomycotina</taxon>
        <taxon>Eurotiomycetes</taxon>
        <taxon>Eurotiomycetidae</taxon>
        <taxon>Eurotiales</taxon>
        <taxon>Aspergillaceae</taxon>
        <taxon>Penicillium</taxon>
    </lineage>
</organism>
<dbReference type="PROSITE" id="PS51471">
    <property type="entry name" value="FE2OG_OXY"/>
    <property type="match status" value="1"/>
</dbReference>
<keyword evidence="8" id="KW-1185">Reference proteome</keyword>
<dbReference type="InterPro" id="IPR006620">
    <property type="entry name" value="Pro_4_hyd_alph"/>
</dbReference>
<evidence type="ECO:0000256" key="1">
    <source>
        <dbReference type="ARBA" id="ARBA00001961"/>
    </source>
</evidence>
<evidence type="ECO:0000256" key="2">
    <source>
        <dbReference type="ARBA" id="ARBA00022723"/>
    </source>
</evidence>
<evidence type="ECO:0000256" key="4">
    <source>
        <dbReference type="ARBA" id="ARBA00023002"/>
    </source>
</evidence>
<dbReference type="SMART" id="SM00702">
    <property type="entry name" value="P4Hc"/>
    <property type="match status" value="1"/>
</dbReference>
<dbReference type="InterPro" id="IPR045054">
    <property type="entry name" value="P4HA-like"/>
</dbReference>
<dbReference type="OrthoDB" id="420380at2759"/>
<name>A0A0F7TVD7_PENBI</name>
<gene>
    <name evidence="7" type="ORF">PMG11_09183</name>
</gene>
<feature type="domain" description="Fe2OG dioxygenase" evidence="6">
    <location>
        <begin position="129"/>
        <end position="257"/>
    </location>
</feature>
<protein>
    <recommendedName>
        <fullName evidence="6">Fe2OG dioxygenase domain-containing protein</fullName>
    </recommendedName>
</protein>
<dbReference type="EMBL" id="CDHK01000008">
    <property type="protein sequence ID" value="CEJ60614.1"/>
    <property type="molecule type" value="Genomic_DNA"/>
</dbReference>
<dbReference type="GO" id="GO:0005506">
    <property type="term" value="F:iron ion binding"/>
    <property type="evidence" value="ECO:0007669"/>
    <property type="project" value="InterPro"/>
</dbReference>
<accession>A0A0F7TVD7</accession>
<dbReference type="Pfam" id="PF13640">
    <property type="entry name" value="2OG-FeII_Oxy_3"/>
    <property type="match status" value="1"/>
</dbReference>
<evidence type="ECO:0000256" key="5">
    <source>
        <dbReference type="ARBA" id="ARBA00023004"/>
    </source>
</evidence>
<dbReference type="STRING" id="104259.A0A0F7TVD7"/>
<dbReference type="PANTHER" id="PTHR10869">
    <property type="entry name" value="PROLYL 4-HYDROXYLASE ALPHA SUBUNIT"/>
    <property type="match status" value="1"/>
</dbReference>
<dbReference type="InterPro" id="IPR044862">
    <property type="entry name" value="Pro_4_hyd_alph_FE2OG_OXY"/>
</dbReference>
<keyword evidence="5" id="KW-0408">Iron</keyword>
<keyword evidence="3" id="KW-0223">Dioxygenase</keyword>
<keyword evidence="4" id="KW-0560">Oxidoreductase</keyword>
<reference evidence="8" key="1">
    <citation type="journal article" date="2015" name="Genome Announc.">
        <title>Draft genome sequence of the fungus Penicillium brasilianum MG11.</title>
        <authorList>
            <person name="Horn F."/>
            <person name="Linde J."/>
            <person name="Mattern D.J."/>
            <person name="Walther G."/>
            <person name="Guthke R."/>
            <person name="Brakhage A.A."/>
            <person name="Valiante V."/>
        </authorList>
    </citation>
    <scope>NUCLEOTIDE SEQUENCE [LARGE SCALE GENOMIC DNA]</scope>
    <source>
        <strain evidence="8">MG11</strain>
    </source>
</reference>
<keyword evidence="2" id="KW-0479">Metal-binding</keyword>
<dbReference type="InterPro" id="IPR005123">
    <property type="entry name" value="Oxoglu/Fe-dep_dioxygenase_dom"/>
</dbReference>
<dbReference type="GO" id="GO:0005783">
    <property type="term" value="C:endoplasmic reticulum"/>
    <property type="evidence" value="ECO:0007669"/>
    <property type="project" value="TreeGrafter"/>
</dbReference>
<dbReference type="GO" id="GO:0004656">
    <property type="term" value="F:procollagen-proline 4-dioxygenase activity"/>
    <property type="evidence" value="ECO:0007669"/>
    <property type="project" value="TreeGrafter"/>
</dbReference>
<comment type="cofactor">
    <cofactor evidence="1">
        <name>L-ascorbate</name>
        <dbReference type="ChEBI" id="CHEBI:38290"/>
    </cofactor>
</comment>
<evidence type="ECO:0000313" key="7">
    <source>
        <dbReference type="EMBL" id="CEJ60614.1"/>
    </source>
</evidence>